<evidence type="ECO:0000313" key="4">
    <source>
        <dbReference type="Proteomes" id="UP000829364"/>
    </source>
</evidence>
<dbReference type="KEGG" id="ptkz:JDV02_003096"/>
<protein>
    <recommendedName>
        <fullName evidence="5">BZIP domain-containing protein</fullName>
    </recommendedName>
</protein>
<dbReference type="AlphaFoldDB" id="A0A9Q8V9D5"/>
<dbReference type="GeneID" id="72065056"/>
<evidence type="ECO:0000256" key="1">
    <source>
        <dbReference type="SAM" id="Coils"/>
    </source>
</evidence>
<accession>A0A9Q8V9D5</accession>
<organism evidence="3 4">
    <name type="scientific">Purpureocillium takamizusanense</name>
    <dbReference type="NCBI Taxonomy" id="2060973"/>
    <lineage>
        <taxon>Eukaryota</taxon>
        <taxon>Fungi</taxon>
        <taxon>Dikarya</taxon>
        <taxon>Ascomycota</taxon>
        <taxon>Pezizomycotina</taxon>
        <taxon>Sordariomycetes</taxon>
        <taxon>Hypocreomycetidae</taxon>
        <taxon>Hypocreales</taxon>
        <taxon>Ophiocordycipitaceae</taxon>
        <taxon>Purpureocillium</taxon>
    </lineage>
</organism>
<evidence type="ECO:0000313" key="3">
    <source>
        <dbReference type="EMBL" id="UNI16682.1"/>
    </source>
</evidence>
<dbReference type="EMBL" id="CP086355">
    <property type="protein sequence ID" value="UNI16682.1"/>
    <property type="molecule type" value="Genomic_DNA"/>
</dbReference>
<evidence type="ECO:0008006" key="5">
    <source>
        <dbReference type="Google" id="ProtNLM"/>
    </source>
</evidence>
<dbReference type="Proteomes" id="UP000829364">
    <property type="component" value="Chromosome 2"/>
</dbReference>
<dbReference type="OrthoDB" id="3535998at2759"/>
<dbReference type="RefSeq" id="XP_047840163.1">
    <property type="nucleotide sequence ID" value="XM_047984189.1"/>
</dbReference>
<gene>
    <name evidence="3" type="ORF">JDV02_003096</name>
</gene>
<proteinExistence type="predicted"/>
<feature type="region of interest" description="Disordered" evidence="2">
    <location>
        <begin position="28"/>
        <end position="93"/>
    </location>
</feature>
<name>A0A9Q8V9D5_9HYPO</name>
<dbReference type="CDD" id="cd14688">
    <property type="entry name" value="bZIP_YAP"/>
    <property type="match status" value="1"/>
</dbReference>
<sequence length="173" mass="19336">MSPVHSTELEAHPAEAQYQSQKMFLNVPCQSRPPSAAPKTGNKTPRMVRPGIKAARDMPNSQGSRTATKKKQCRPVSTLTPEQLQRKRANDRKLQRGYLLKTKQTIRSLEKEVEDLERLRVDDSKTIQELCQRNQDLHIELISGYRAIGIQYSYWAATGGTTGGGDPSSTAEN</sequence>
<reference evidence="3" key="1">
    <citation type="submission" date="2021-11" db="EMBL/GenBank/DDBJ databases">
        <title>Purpureocillium_takamizusanense_genome.</title>
        <authorList>
            <person name="Nguyen N.-H."/>
        </authorList>
    </citation>
    <scope>NUCLEOTIDE SEQUENCE</scope>
    <source>
        <strain evidence="3">PT3</strain>
    </source>
</reference>
<keyword evidence="4" id="KW-1185">Reference proteome</keyword>
<feature type="coiled-coil region" evidence="1">
    <location>
        <begin position="99"/>
        <end position="126"/>
    </location>
</feature>
<keyword evidence="1" id="KW-0175">Coiled coil</keyword>
<evidence type="ECO:0000256" key="2">
    <source>
        <dbReference type="SAM" id="MobiDB-lite"/>
    </source>
</evidence>